<dbReference type="InterPro" id="IPR013819">
    <property type="entry name" value="LipOase_C"/>
</dbReference>
<dbReference type="GO" id="GO:0046872">
    <property type="term" value="F:metal ion binding"/>
    <property type="evidence" value="ECO:0007669"/>
    <property type="project" value="UniProtKB-KW"/>
</dbReference>
<dbReference type="Gene3D" id="3.10.450.60">
    <property type="match status" value="1"/>
</dbReference>
<evidence type="ECO:0000256" key="2">
    <source>
        <dbReference type="ARBA" id="ARBA00022723"/>
    </source>
</evidence>
<evidence type="ECO:0000313" key="7">
    <source>
        <dbReference type="EMBL" id="OCL06344.1"/>
    </source>
</evidence>
<dbReference type="EMBL" id="KV750085">
    <property type="protein sequence ID" value="OCL06344.1"/>
    <property type="molecule type" value="Genomic_DNA"/>
</dbReference>
<gene>
    <name evidence="7" type="ORF">AOQ84DRAFT_390252</name>
</gene>
<sequence length="600" mass="66122">MNLLHLFFIFCVGATTALQGGITSKLRYRRDSVGATNQTSLPQFDHNPGERANAILVKRRGYLYGPSKMGNASFFPTGNLGDAMVANDLSLFTATQEAVQSDINTDAVAVQVAVETNGGLKSFADYANILYNGQWSRAVPSGEDPGILSNYTEDLLFSMERLSLNPYAIRRLTPQEILPFELGDVGDSILQVAEMSITALQQAGRLFLVDHSYQAKYPTTGRFGAACSAYFFIHPTSGDFLPLAIKTNVGNDLVYTPLDAPNDWLLAKIMFNVNDLFFAQIYHLVATHDVGEIVHQAAIRTLSDNHPILAILDKLMFQAYGIRPTGDAVLFNNGGAIDTYFYLNSTAARDFVADWYPIAGAYRANYFNTFLENRGLLNCDYGPALKSFPYHEDASIIHKNMQIFMNSFIDSYYQSDKEVEEDFEVQAWVTEARNEALVIDFPELVTTKGVLIDILTHFFHLTGVAHHVLNTADPVTSLGTLPFHPAALYHPIPTSKNVTDLLPFLPPPATAIGQIGVFAAFNRAHFAAQNLTLAHAFSDPALLSRLNVGTNVAASKFSESMRNISAQIRGRAFDADGLSQGMPFVWKCLDPETLPFFFAV</sequence>
<dbReference type="SUPFAM" id="SSF48484">
    <property type="entry name" value="Lipoxigenase"/>
    <property type="match status" value="1"/>
</dbReference>
<dbReference type="GO" id="GO:0034440">
    <property type="term" value="P:lipid oxidation"/>
    <property type="evidence" value="ECO:0007669"/>
    <property type="project" value="InterPro"/>
</dbReference>
<accession>A0A8E2JQZ9</accession>
<organism evidence="7 8">
    <name type="scientific">Glonium stellatum</name>
    <dbReference type="NCBI Taxonomy" id="574774"/>
    <lineage>
        <taxon>Eukaryota</taxon>
        <taxon>Fungi</taxon>
        <taxon>Dikarya</taxon>
        <taxon>Ascomycota</taxon>
        <taxon>Pezizomycotina</taxon>
        <taxon>Dothideomycetes</taxon>
        <taxon>Pleosporomycetidae</taxon>
        <taxon>Gloniales</taxon>
        <taxon>Gloniaceae</taxon>
        <taxon>Glonium</taxon>
    </lineage>
</organism>
<evidence type="ECO:0000256" key="4">
    <source>
        <dbReference type="ARBA" id="ARBA00023002"/>
    </source>
</evidence>
<feature type="signal peptide" evidence="5">
    <location>
        <begin position="1"/>
        <end position="17"/>
    </location>
</feature>
<dbReference type="GO" id="GO:0043651">
    <property type="term" value="P:linoleic acid metabolic process"/>
    <property type="evidence" value="ECO:0007669"/>
    <property type="project" value="UniProtKB-ARBA"/>
</dbReference>
<proteinExistence type="predicted"/>
<reference evidence="7 8" key="1">
    <citation type="journal article" date="2016" name="Nat. Commun.">
        <title>Ectomycorrhizal ecology is imprinted in the genome of the dominant symbiotic fungus Cenococcum geophilum.</title>
        <authorList>
            <consortium name="DOE Joint Genome Institute"/>
            <person name="Peter M."/>
            <person name="Kohler A."/>
            <person name="Ohm R.A."/>
            <person name="Kuo A."/>
            <person name="Krutzmann J."/>
            <person name="Morin E."/>
            <person name="Arend M."/>
            <person name="Barry K.W."/>
            <person name="Binder M."/>
            <person name="Choi C."/>
            <person name="Clum A."/>
            <person name="Copeland A."/>
            <person name="Grisel N."/>
            <person name="Haridas S."/>
            <person name="Kipfer T."/>
            <person name="LaButti K."/>
            <person name="Lindquist E."/>
            <person name="Lipzen A."/>
            <person name="Maire R."/>
            <person name="Meier B."/>
            <person name="Mihaltcheva S."/>
            <person name="Molinier V."/>
            <person name="Murat C."/>
            <person name="Poggeler S."/>
            <person name="Quandt C.A."/>
            <person name="Sperisen C."/>
            <person name="Tritt A."/>
            <person name="Tisserant E."/>
            <person name="Crous P.W."/>
            <person name="Henrissat B."/>
            <person name="Nehls U."/>
            <person name="Egli S."/>
            <person name="Spatafora J.W."/>
            <person name="Grigoriev I.V."/>
            <person name="Martin F.M."/>
        </authorList>
    </citation>
    <scope>NUCLEOTIDE SEQUENCE [LARGE SCALE GENOMIC DNA]</scope>
    <source>
        <strain evidence="7 8">CBS 207.34</strain>
    </source>
</reference>
<dbReference type="AlphaFoldDB" id="A0A8E2JQZ9"/>
<evidence type="ECO:0000256" key="1">
    <source>
        <dbReference type="ARBA" id="ARBA00021175"/>
    </source>
</evidence>
<keyword evidence="2" id="KW-0479">Metal-binding</keyword>
<feature type="chain" id="PRO_5034087217" description="Manganese lipoxygenase" evidence="5">
    <location>
        <begin position="18"/>
        <end position="600"/>
    </location>
</feature>
<dbReference type="Proteomes" id="UP000250140">
    <property type="component" value="Unassembled WGS sequence"/>
</dbReference>
<evidence type="ECO:0000313" key="8">
    <source>
        <dbReference type="Proteomes" id="UP000250140"/>
    </source>
</evidence>
<dbReference type="GO" id="GO:0050584">
    <property type="term" value="F:linoleate 11-lipoxygenase activity"/>
    <property type="evidence" value="ECO:0007669"/>
    <property type="project" value="UniProtKB-ARBA"/>
</dbReference>
<dbReference type="InterPro" id="IPR000907">
    <property type="entry name" value="LipOase"/>
</dbReference>
<dbReference type="PROSITE" id="PS51393">
    <property type="entry name" value="LIPOXYGENASE_3"/>
    <property type="match status" value="1"/>
</dbReference>
<dbReference type="PANTHER" id="PTHR11771">
    <property type="entry name" value="LIPOXYGENASE"/>
    <property type="match status" value="1"/>
</dbReference>
<evidence type="ECO:0000256" key="5">
    <source>
        <dbReference type="SAM" id="SignalP"/>
    </source>
</evidence>
<dbReference type="InterPro" id="IPR036226">
    <property type="entry name" value="LipOase_C_sf"/>
</dbReference>
<evidence type="ECO:0000256" key="3">
    <source>
        <dbReference type="ARBA" id="ARBA00022964"/>
    </source>
</evidence>
<feature type="domain" description="Lipoxygenase" evidence="6">
    <location>
        <begin position="109"/>
        <end position="600"/>
    </location>
</feature>
<keyword evidence="4" id="KW-0560">Oxidoreductase</keyword>
<evidence type="ECO:0000259" key="6">
    <source>
        <dbReference type="PROSITE" id="PS51393"/>
    </source>
</evidence>
<dbReference type="OrthoDB" id="407298at2759"/>
<name>A0A8E2JQZ9_9PEZI</name>
<keyword evidence="8" id="KW-1185">Reference proteome</keyword>
<dbReference type="Gene3D" id="1.20.245.10">
    <property type="entry name" value="Lipoxygenase-1, Domain 5"/>
    <property type="match status" value="1"/>
</dbReference>
<dbReference type="Pfam" id="PF00305">
    <property type="entry name" value="Lipoxygenase"/>
    <property type="match status" value="1"/>
</dbReference>
<keyword evidence="5" id="KW-0732">Signal</keyword>
<keyword evidence="3" id="KW-0223">Dioxygenase</keyword>
<protein>
    <recommendedName>
        <fullName evidence="1">Manganese lipoxygenase</fullName>
    </recommendedName>
</protein>